<evidence type="ECO:0000256" key="2">
    <source>
        <dbReference type="SAM" id="SignalP"/>
    </source>
</evidence>
<reference evidence="4" key="1">
    <citation type="submission" date="2020-11" db="EMBL/GenBank/DDBJ databases">
        <title>Nocardioides cynanchi sp. nov., isolated from soil of rhizosphere of Cynanchum wilfordii.</title>
        <authorList>
            <person name="Lee J.-S."/>
            <person name="Suh M.K."/>
            <person name="Kim J.-S."/>
        </authorList>
    </citation>
    <scope>NUCLEOTIDE SEQUENCE</scope>
    <source>
        <strain evidence="4">KCTC 19276</strain>
    </source>
</reference>
<proteinExistence type="predicted"/>
<dbReference type="Proteomes" id="UP000660668">
    <property type="component" value="Unassembled WGS sequence"/>
</dbReference>
<comment type="caution">
    <text evidence="4">The sequence shown here is derived from an EMBL/GenBank/DDBJ whole genome shotgun (WGS) entry which is preliminary data.</text>
</comment>
<evidence type="ECO:0000313" key="5">
    <source>
        <dbReference type="Proteomes" id="UP000660668"/>
    </source>
</evidence>
<feature type="chain" id="PRO_5039402149" evidence="2">
    <location>
        <begin position="23"/>
        <end position="283"/>
    </location>
</feature>
<sequence length="283" mass="29803">MRRRTTSAAVALAATLWLVGCSGDGDSPLPSAAPSTTTSAAEPVPTPTTAAAAPAPRNLACYSYGYAAAVAPVARGKSVPCDSAHNAITFSVGDLDTVVDGHLVSVDSDRVQAQIAAECPRAFARFVGGSVQARRLSMLRTVWFTPSLRESDAGANWYRCDAVAIAADERLAPLVGRLRGVLDRPKAAERYAMCGTAEPGTPGFRRVICSTKHAWVALSTVDIAGRAYPGVAKVRAAGQQTCQDAASAQADDPLNYEWGYEWPTQTQWQTGQHYGICWGVSSG</sequence>
<gene>
    <name evidence="4" type="ORF">ISU10_19975</name>
</gene>
<keyword evidence="5" id="KW-1185">Reference proteome</keyword>
<dbReference type="EMBL" id="JADKPO010000037">
    <property type="protein sequence ID" value="MBF4770057.1"/>
    <property type="molecule type" value="Genomic_DNA"/>
</dbReference>
<feature type="signal peptide" evidence="2">
    <location>
        <begin position="1"/>
        <end position="22"/>
    </location>
</feature>
<name>A0A930VNS9_9ACTN</name>
<keyword evidence="2" id="KW-0732">Signal</keyword>
<feature type="domain" description="Septum formation-related" evidence="3">
    <location>
        <begin position="143"/>
        <end position="275"/>
    </location>
</feature>
<evidence type="ECO:0000256" key="1">
    <source>
        <dbReference type="SAM" id="MobiDB-lite"/>
    </source>
</evidence>
<evidence type="ECO:0000313" key="4">
    <source>
        <dbReference type="EMBL" id="MBF4770057.1"/>
    </source>
</evidence>
<dbReference type="AlphaFoldDB" id="A0A930VNS9"/>
<feature type="region of interest" description="Disordered" evidence="1">
    <location>
        <begin position="28"/>
        <end position="51"/>
    </location>
</feature>
<dbReference type="InterPro" id="IPR026004">
    <property type="entry name" value="Septum_form"/>
</dbReference>
<organism evidence="4 5">
    <name type="scientific">Nocardioides agariphilus</name>
    <dbReference type="NCBI Taxonomy" id="433664"/>
    <lineage>
        <taxon>Bacteria</taxon>
        <taxon>Bacillati</taxon>
        <taxon>Actinomycetota</taxon>
        <taxon>Actinomycetes</taxon>
        <taxon>Propionibacteriales</taxon>
        <taxon>Nocardioidaceae</taxon>
        <taxon>Nocardioides</taxon>
    </lineage>
</organism>
<dbReference type="Pfam" id="PF13845">
    <property type="entry name" value="Septum_form"/>
    <property type="match status" value="1"/>
</dbReference>
<protein>
    <submittedName>
        <fullName evidence="4">Septum formation family protein</fullName>
    </submittedName>
</protein>
<evidence type="ECO:0000259" key="3">
    <source>
        <dbReference type="Pfam" id="PF13845"/>
    </source>
</evidence>
<dbReference type="PROSITE" id="PS51257">
    <property type="entry name" value="PROKAR_LIPOPROTEIN"/>
    <property type="match status" value="1"/>
</dbReference>
<accession>A0A930VNS9</accession>